<dbReference type="Pfam" id="PF01039">
    <property type="entry name" value="Carboxyl_trans"/>
    <property type="match status" value="1"/>
</dbReference>
<dbReference type="UniPathway" id="UPA00655">
    <property type="reaction ID" value="UER00711"/>
</dbReference>
<keyword evidence="4" id="KW-0863">Zinc-finger</keyword>
<comment type="pathway">
    <text evidence="4">Lipid metabolism; malonyl-CoA biosynthesis; malonyl-CoA from acetyl-CoA: step 1/1.</text>
</comment>
<comment type="subunit">
    <text evidence="4">Acetyl-CoA carboxylase is a heterohexamer composed of biotin carboxyl carrier protein (AccB), biotin carboxylase (AccC) and two subunits each of ACCase subunit alpha (AccA) and ACCase subunit beta (AccD).</text>
</comment>
<evidence type="ECO:0000313" key="7">
    <source>
        <dbReference type="Proteomes" id="UP000254777"/>
    </source>
</evidence>
<evidence type="ECO:0000256" key="3">
    <source>
        <dbReference type="ARBA" id="ARBA00023098"/>
    </source>
</evidence>
<comment type="cofactor">
    <cofactor evidence="4">
        <name>Zn(2+)</name>
        <dbReference type="ChEBI" id="CHEBI:29105"/>
    </cofactor>
    <text evidence="4">Binds 1 zinc ion per subunit.</text>
</comment>
<dbReference type="GO" id="GO:2001295">
    <property type="term" value="P:malonyl-CoA biosynthetic process"/>
    <property type="evidence" value="ECO:0007669"/>
    <property type="project" value="UniProtKB-UniRule"/>
</dbReference>
<gene>
    <name evidence="4 6" type="primary">accD</name>
    <name evidence="6" type="ORF">NCTC11088_01681</name>
</gene>
<dbReference type="GO" id="GO:0016743">
    <property type="term" value="F:carboxyl- or carbamoyltransferase activity"/>
    <property type="evidence" value="ECO:0007669"/>
    <property type="project" value="UniProtKB-UniRule"/>
</dbReference>
<dbReference type="EC" id="2.1.3.15" evidence="4"/>
<dbReference type="GO" id="GO:0005524">
    <property type="term" value="F:ATP binding"/>
    <property type="evidence" value="ECO:0007669"/>
    <property type="project" value="UniProtKB-KW"/>
</dbReference>
<organism evidence="6 7">
    <name type="scientific">Peptoniphilus indolicus</name>
    <dbReference type="NCBI Taxonomy" id="33030"/>
    <lineage>
        <taxon>Bacteria</taxon>
        <taxon>Bacillati</taxon>
        <taxon>Bacillota</taxon>
        <taxon>Tissierellia</taxon>
        <taxon>Tissierellales</taxon>
        <taxon>Peptoniphilaceae</taxon>
        <taxon>Peptoniphilus</taxon>
    </lineage>
</organism>
<protein>
    <recommendedName>
        <fullName evidence="4">Acetyl-coenzyme A carboxylase carboxyl transferase subunit beta</fullName>
        <shortName evidence="4">ACCase subunit beta</shortName>
        <shortName evidence="4">Acetyl-CoA carboxylase carboxyltransferase subunit beta</shortName>
        <ecNumber evidence="4">2.1.3.15</ecNumber>
    </recommendedName>
</protein>
<name>A0A379DD94_9FIRM</name>
<dbReference type="Gene3D" id="3.90.226.10">
    <property type="entry name" value="2-enoyl-CoA Hydratase, Chain A, domain 1"/>
    <property type="match status" value="1"/>
</dbReference>
<dbReference type="GO" id="GO:0009317">
    <property type="term" value="C:acetyl-CoA carboxylase complex"/>
    <property type="evidence" value="ECO:0007669"/>
    <property type="project" value="InterPro"/>
</dbReference>
<dbReference type="NCBIfam" id="TIGR00515">
    <property type="entry name" value="accD"/>
    <property type="match status" value="1"/>
</dbReference>
<feature type="binding site" evidence="4">
    <location>
        <position position="60"/>
    </location>
    <ligand>
        <name>Zn(2+)</name>
        <dbReference type="ChEBI" id="CHEBI:29105"/>
    </ligand>
</feature>
<comment type="function">
    <text evidence="4">Component of the acetyl coenzyme A carboxylase (ACC) complex. Biotin carboxylase (BC) catalyzes the carboxylation of biotin on its carrier protein (BCCP) and then the CO(2) group is transferred by the transcarboxylase to acetyl-CoA to form malonyl-CoA.</text>
</comment>
<comment type="catalytic activity">
    <reaction evidence="4">
        <text>N(6)-carboxybiotinyl-L-lysyl-[protein] + acetyl-CoA = N(6)-biotinyl-L-lysyl-[protein] + malonyl-CoA</text>
        <dbReference type="Rhea" id="RHEA:54728"/>
        <dbReference type="Rhea" id="RHEA-COMP:10505"/>
        <dbReference type="Rhea" id="RHEA-COMP:10506"/>
        <dbReference type="ChEBI" id="CHEBI:57288"/>
        <dbReference type="ChEBI" id="CHEBI:57384"/>
        <dbReference type="ChEBI" id="CHEBI:83144"/>
        <dbReference type="ChEBI" id="CHEBI:83145"/>
        <dbReference type="EC" id="2.1.3.15"/>
    </reaction>
</comment>
<keyword evidence="4" id="KW-0067">ATP-binding</keyword>
<dbReference type="RefSeq" id="WP_004821272.1">
    <property type="nucleotide sequence ID" value="NZ_UGTH01000001.1"/>
</dbReference>
<evidence type="ECO:0000256" key="4">
    <source>
        <dbReference type="HAMAP-Rule" id="MF_01395"/>
    </source>
</evidence>
<accession>A0A379DD94</accession>
<dbReference type="InterPro" id="IPR029045">
    <property type="entry name" value="ClpP/crotonase-like_dom_sf"/>
</dbReference>
<sequence>MGSLSKRKNLLDIVRKVRIPHSKDKKVAKEIPDLFKGCKKCKKIIEIEDLKSNLYVCPNCGHHLKILGEDRFKYLFDEGYENLKFNSKHKDPISFPDYDKLREEQRHKSGLEEAISIAKGTIKNIKVVIAVLEQDYLMGSLGTFVGEELTSMFEYAMAEKLPVIIFSSSGGARMQEGIFSLMQMAKTAAVINEFSKEGLLYISVLTNPTMGGVSASFAGLGDIIIAEPKALIGFAGPRVIEQTVRQKLPEGFQRAEKLEECGFIDLICPRDRQREEIYKILKLHEKTGASYERI</sequence>
<keyword evidence="4" id="KW-0276">Fatty acid metabolism</keyword>
<dbReference type="EMBL" id="UGTH01000001">
    <property type="protein sequence ID" value="SUB75877.1"/>
    <property type="molecule type" value="Genomic_DNA"/>
</dbReference>
<dbReference type="PROSITE" id="PS50980">
    <property type="entry name" value="COA_CT_NTER"/>
    <property type="match status" value="1"/>
</dbReference>
<keyword evidence="6" id="KW-0436">Ligase</keyword>
<dbReference type="GO" id="GO:0003989">
    <property type="term" value="F:acetyl-CoA carboxylase activity"/>
    <property type="evidence" value="ECO:0007669"/>
    <property type="project" value="InterPro"/>
</dbReference>
<dbReference type="GO" id="GO:0008270">
    <property type="term" value="F:zinc ion binding"/>
    <property type="evidence" value="ECO:0007669"/>
    <property type="project" value="UniProtKB-UniRule"/>
</dbReference>
<reference evidence="6 7" key="1">
    <citation type="submission" date="2018-06" db="EMBL/GenBank/DDBJ databases">
        <authorList>
            <consortium name="Pathogen Informatics"/>
            <person name="Doyle S."/>
        </authorList>
    </citation>
    <scope>NUCLEOTIDE SEQUENCE [LARGE SCALE GENOMIC DNA]</scope>
    <source>
        <strain evidence="6 7">NCTC11088</strain>
    </source>
</reference>
<dbReference type="Proteomes" id="UP000254777">
    <property type="component" value="Unassembled WGS sequence"/>
</dbReference>
<dbReference type="InterPro" id="IPR034733">
    <property type="entry name" value="AcCoA_carboxyl_beta"/>
</dbReference>
<dbReference type="AlphaFoldDB" id="A0A379DD94"/>
<comment type="subcellular location">
    <subcellularLocation>
        <location evidence="4">Cytoplasm</location>
    </subcellularLocation>
</comment>
<feature type="zinc finger region" description="C4-type" evidence="4">
    <location>
        <begin position="38"/>
        <end position="60"/>
    </location>
</feature>
<keyword evidence="4" id="KW-0547">Nucleotide-binding</keyword>
<dbReference type="GO" id="GO:0006633">
    <property type="term" value="P:fatty acid biosynthetic process"/>
    <property type="evidence" value="ECO:0007669"/>
    <property type="project" value="UniProtKB-KW"/>
</dbReference>
<comment type="similarity">
    <text evidence="4">Belongs to the AccD/PCCB family.</text>
</comment>
<proteinExistence type="inferred from homology"/>
<keyword evidence="4" id="KW-0862">Zinc</keyword>
<keyword evidence="1 4" id="KW-0444">Lipid biosynthesis</keyword>
<dbReference type="SUPFAM" id="SSF52096">
    <property type="entry name" value="ClpP/crotonase"/>
    <property type="match status" value="1"/>
</dbReference>
<dbReference type="PANTHER" id="PTHR42995:SF5">
    <property type="entry name" value="ACETYL-COENZYME A CARBOXYLASE CARBOXYL TRANSFERASE SUBUNIT BETA, CHLOROPLASTIC"/>
    <property type="match status" value="1"/>
</dbReference>
<evidence type="ECO:0000259" key="5">
    <source>
        <dbReference type="PROSITE" id="PS50980"/>
    </source>
</evidence>
<dbReference type="HAMAP" id="MF_01395">
    <property type="entry name" value="AcetylCoA_CT_beta"/>
    <property type="match status" value="1"/>
</dbReference>
<feature type="domain" description="CoA carboxyltransferase N-terminal" evidence="5">
    <location>
        <begin position="34"/>
        <end position="294"/>
    </location>
</feature>
<evidence type="ECO:0000313" key="6">
    <source>
        <dbReference type="EMBL" id="SUB75877.1"/>
    </source>
</evidence>
<feature type="binding site" evidence="4">
    <location>
        <position position="38"/>
    </location>
    <ligand>
        <name>Zn(2+)</name>
        <dbReference type="ChEBI" id="CHEBI:29105"/>
    </ligand>
</feature>
<keyword evidence="4" id="KW-0479">Metal-binding</keyword>
<evidence type="ECO:0000256" key="2">
    <source>
        <dbReference type="ARBA" id="ARBA00022679"/>
    </source>
</evidence>
<feature type="binding site" evidence="4">
    <location>
        <position position="41"/>
    </location>
    <ligand>
        <name>Zn(2+)</name>
        <dbReference type="ChEBI" id="CHEBI:29105"/>
    </ligand>
</feature>
<keyword evidence="2 4" id="KW-0808">Transferase</keyword>
<feature type="binding site" evidence="4">
    <location>
        <position position="57"/>
    </location>
    <ligand>
        <name>Zn(2+)</name>
        <dbReference type="ChEBI" id="CHEBI:29105"/>
    </ligand>
</feature>
<dbReference type="InterPro" id="IPR000438">
    <property type="entry name" value="Acetyl_CoA_COase_Trfase_b_su"/>
</dbReference>
<dbReference type="InterPro" id="IPR011762">
    <property type="entry name" value="COA_CT_N"/>
</dbReference>
<evidence type="ECO:0000256" key="1">
    <source>
        <dbReference type="ARBA" id="ARBA00022516"/>
    </source>
</evidence>
<dbReference type="PANTHER" id="PTHR42995">
    <property type="entry name" value="ACETYL-COENZYME A CARBOXYLASE CARBOXYL TRANSFERASE SUBUNIT BETA, CHLOROPLASTIC"/>
    <property type="match status" value="1"/>
</dbReference>
<keyword evidence="3 4" id="KW-0443">Lipid metabolism</keyword>
<keyword evidence="4" id="KW-0275">Fatty acid biosynthesis</keyword>
<dbReference type="PRINTS" id="PR01070">
    <property type="entry name" value="ACCCTRFRASEB"/>
</dbReference>
<keyword evidence="4" id="KW-0963">Cytoplasm</keyword>